<dbReference type="Pfam" id="PF01844">
    <property type="entry name" value="HNH"/>
    <property type="match status" value="1"/>
</dbReference>
<dbReference type="CDD" id="cd00085">
    <property type="entry name" value="HNHc"/>
    <property type="match status" value="1"/>
</dbReference>
<dbReference type="Pfam" id="PF13655">
    <property type="entry name" value="RVT_N"/>
    <property type="match status" value="1"/>
</dbReference>
<comment type="similarity">
    <text evidence="1">Belongs to the bacterial reverse transcriptase family.</text>
</comment>
<feature type="domain" description="Reverse transcriptase" evidence="2">
    <location>
        <begin position="127"/>
        <end position="367"/>
    </location>
</feature>
<comment type="caution">
    <text evidence="3">The sequence shown here is derived from an EMBL/GenBank/DDBJ whole genome shotgun (WGS) entry which is preliminary data.</text>
</comment>
<evidence type="ECO:0000313" key="3">
    <source>
        <dbReference type="EMBL" id="OBX11860.1"/>
    </source>
</evidence>
<proteinExistence type="inferred from homology"/>
<organism evidence="3 4">
    <name type="scientific">Gallibacterium salpingitidis</name>
    <dbReference type="NCBI Taxonomy" id="505341"/>
    <lineage>
        <taxon>Bacteria</taxon>
        <taxon>Pseudomonadati</taxon>
        <taxon>Pseudomonadota</taxon>
        <taxon>Gammaproteobacteria</taxon>
        <taxon>Pasteurellales</taxon>
        <taxon>Pasteurellaceae</taxon>
        <taxon>Gallibacterium</taxon>
    </lineage>
</organism>
<name>A0AB36E4U7_9PAST</name>
<evidence type="ECO:0000256" key="1">
    <source>
        <dbReference type="ARBA" id="ARBA00034120"/>
    </source>
</evidence>
<dbReference type="PROSITE" id="PS50878">
    <property type="entry name" value="RT_POL"/>
    <property type="match status" value="1"/>
</dbReference>
<evidence type="ECO:0000259" key="2">
    <source>
        <dbReference type="PROSITE" id="PS50878"/>
    </source>
</evidence>
<dbReference type="NCBIfam" id="TIGR04416">
    <property type="entry name" value="group_II_RT_mat"/>
    <property type="match status" value="1"/>
</dbReference>
<dbReference type="GO" id="GO:0003676">
    <property type="term" value="F:nucleic acid binding"/>
    <property type="evidence" value="ECO:0007669"/>
    <property type="project" value="InterPro"/>
</dbReference>
<dbReference type="InterPro" id="IPR013597">
    <property type="entry name" value="Mat_intron_G2"/>
</dbReference>
<dbReference type="InterPro" id="IPR000477">
    <property type="entry name" value="RT_dom"/>
</dbReference>
<dbReference type="AlphaFoldDB" id="A0AB36E4U7"/>
<dbReference type="SMART" id="SM00507">
    <property type="entry name" value="HNHc"/>
    <property type="match status" value="1"/>
</dbReference>
<sequence>MYTTKFTVRNLPTYRNLLTYLVISEVGMKERKHYTEKVACNPATSHISQWHYVDWHKAERYVKGMQVRIAKATLAKDWRKVKNLQRLLVHSFYAKAIAVKRVTENQGKRTFGVDKVRWDSPEKKYQAIFSLSEKGYKPLPLRRVFIPKANGKQRPLGIPTMKDRAMQALYLLGLQPVAETLADTSSYGFRLERSTADAITHIHQIFSHKGKKTNQPVEWVLDADIQGCFDHINHDWLLKHIPMNKRILHKWLKSGVVEFGQLKRTEEGTPQGGIISPTLANMALDGLETLLAQHFGAKNGSKIRRHKTYLVRYADDFIISGVSKELLEEKVIPLVKDFLTERGLTLSETKTKVVHIDEGFDFLGWNVRRFKGKVLIRPSKKNVQTFYRKVKETISKMKMAKQSDLIRVLNPMLRGWANYHKHQVASKAFGKMDALVWRALWKWCKRRHHNKGIKWIKEKYFCTTANRNWVFGTVYTNKKGNLHPIDLVYCSGVKIERHIKIKSEYNPFLPEWELESELLRQSRLYNQEKHRRVWSWLFKEQKGKCVYCHQPITKQTGWHDHHIIYKINGGSDSLRNRCLVHPTCHSQIHALNLIISKVAV</sequence>
<accession>A0AB36E4U7</accession>
<dbReference type="Proteomes" id="UP000092527">
    <property type="component" value="Unassembled WGS sequence"/>
</dbReference>
<dbReference type="EMBL" id="JTJU01000007">
    <property type="protein sequence ID" value="OBX11860.1"/>
    <property type="molecule type" value="Genomic_DNA"/>
</dbReference>
<dbReference type="InterPro" id="IPR002711">
    <property type="entry name" value="HNH"/>
</dbReference>
<dbReference type="GO" id="GO:0004519">
    <property type="term" value="F:endonuclease activity"/>
    <property type="evidence" value="ECO:0007669"/>
    <property type="project" value="InterPro"/>
</dbReference>
<dbReference type="InterPro" id="IPR051083">
    <property type="entry name" value="GrpII_Intron_Splice-Mob/Def"/>
</dbReference>
<dbReference type="InterPro" id="IPR043502">
    <property type="entry name" value="DNA/RNA_pol_sf"/>
</dbReference>
<dbReference type="InterPro" id="IPR003615">
    <property type="entry name" value="HNH_nuc"/>
</dbReference>
<dbReference type="InterPro" id="IPR025960">
    <property type="entry name" value="RVT_N"/>
</dbReference>
<dbReference type="PANTHER" id="PTHR34047">
    <property type="entry name" value="NUCLEAR INTRON MATURASE 1, MITOCHONDRIAL-RELATED"/>
    <property type="match status" value="1"/>
</dbReference>
<dbReference type="Pfam" id="PF08388">
    <property type="entry name" value="GIIM"/>
    <property type="match status" value="1"/>
</dbReference>
<dbReference type="Gene3D" id="1.10.30.50">
    <property type="match status" value="1"/>
</dbReference>
<protein>
    <submittedName>
        <fullName evidence="3">DNA polymerase</fullName>
    </submittedName>
</protein>
<dbReference type="SUPFAM" id="SSF56672">
    <property type="entry name" value="DNA/RNA polymerases"/>
    <property type="match status" value="1"/>
</dbReference>
<gene>
    <name evidence="3" type="ORF">QV09_00980</name>
</gene>
<dbReference type="GO" id="GO:0008270">
    <property type="term" value="F:zinc ion binding"/>
    <property type="evidence" value="ECO:0007669"/>
    <property type="project" value="InterPro"/>
</dbReference>
<dbReference type="Pfam" id="PF00078">
    <property type="entry name" value="RVT_1"/>
    <property type="match status" value="1"/>
</dbReference>
<dbReference type="CDD" id="cd01651">
    <property type="entry name" value="RT_G2_intron"/>
    <property type="match status" value="1"/>
</dbReference>
<evidence type="ECO:0000313" key="4">
    <source>
        <dbReference type="Proteomes" id="UP000092527"/>
    </source>
</evidence>
<dbReference type="PANTHER" id="PTHR34047:SF8">
    <property type="entry name" value="PROTEIN YKFC"/>
    <property type="match status" value="1"/>
</dbReference>
<dbReference type="InterPro" id="IPR030931">
    <property type="entry name" value="Group_II_RT_mat"/>
</dbReference>
<reference evidence="3 4" key="1">
    <citation type="submission" date="2014-11" db="EMBL/GenBank/DDBJ databases">
        <title>Pan-genome of Gallibacterium spp.</title>
        <authorList>
            <person name="Kudirkiene E."/>
            <person name="Bojesen A.M."/>
        </authorList>
    </citation>
    <scope>NUCLEOTIDE SEQUENCE [LARGE SCALE GENOMIC DNA]</scope>
    <source>
        <strain evidence="3 4">18469/18</strain>
    </source>
</reference>